<evidence type="ECO:0000313" key="2">
    <source>
        <dbReference type="EMBL" id="MXP31748.1"/>
    </source>
</evidence>
<organism evidence="2 3">
    <name type="scientific">Parerythrobacter jejuensis</name>
    <dbReference type="NCBI Taxonomy" id="795812"/>
    <lineage>
        <taxon>Bacteria</taxon>
        <taxon>Pseudomonadati</taxon>
        <taxon>Pseudomonadota</taxon>
        <taxon>Alphaproteobacteria</taxon>
        <taxon>Sphingomonadales</taxon>
        <taxon>Erythrobacteraceae</taxon>
        <taxon>Parerythrobacter</taxon>
    </lineage>
</organism>
<evidence type="ECO:0000256" key="1">
    <source>
        <dbReference type="SAM" id="MobiDB-lite"/>
    </source>
</evidence>
<dbReference type="OrthoDB" id="7506787at2"/>
<dbReference type="RefSeq" id="WP_160779160.1">
    <property type="nucleotide sequence ID" value="NZ_BAAAZF010000001.1"/>
</dbReference>
<accession>A0A845AYB2</accession>
<sequence length="150" mass="15965">MADGPASPADLAGHSSAPDTDETLTKALDGLSKAIDAGNFERMRWARDEAPKLVRLVELVKGVVENRSDIDINEEGGEGNTKRFVIKVHGMRVAALAIALDKGRAIAAIGPIERSEFKVANGDPVHTKYENVDAAWMASTLSALVTRIGS</sequence>
<comment type="caution">
    <text evidence="2">The sequence shown here is derived from an EMBL/GenBank/DDBJ whole genome shotgun (WGS) entry which is preliminary data.</text>
</comment>
<dbReference type="AlphaFoldDB" id="A0A845AYB2"/>
<keyword evidence="3" id="KW-1185">Reference proteome</keyword>
<feature type="region of interest" description="Disordered" evidence="1">
    <location>
        <begin position="1"/>
        <end position="20"/>
    </location>
</feature>
<proteinExistence type="predicted"/>
<dbReference type="EMBL" id="WTYE01000001">
    <property type="protein sequence ID" value="MXP31748.1"/>
    <property type="molecule type" value="Genomic_DNA"/>
</dbReference>
<reference evidence="2 3" key="1">
    <citation type="submission" date="2019-12" db="EMBL/GenBank/DDBJ databases">
        <title>Genomic-based taxomic classification of the family Erythrobacteraceae.</title>
        <authorList>
            <person name="Xu L."/>
        </authorList>
    </citation>
    <scope>NUCLEOTIDE SEQUENCE [LARGE SCALE GENOMIC DNA]</scope>
    <source>
        <strain evidence="2 3">JCM 16677</strain>
    </source>
</reference>
<name>A0A845AYB2_9SPHN</name>
<protein>
    <submittedName>
        <fullName evidence="2">Uncharacterized protein</fullName>
    </submittedName>
</protein>
<gene>
    <name evidence="2" type="ORF">GRI94_07920</name>
</gene>
<dbReference type="Proteomes" id="UP000446786">
    <property type="component" value="Unassembled WGS sequence"/>
</dbReference>
<evidence type="ECO:0000313" key="3">
    <source>
        <dbReference type="Proteomes" id="UP000446786"/>
    </source>
</evidence>